<dbReference type="KEGG" id="amq:AMETH_3197"/>
<dbReference type="eggNOG" id="COG1018">
    <property type="taxonomic scope" value="Bacteria"/>
</dbReference>
<dbReference type="Gene3D" id="2.40.30.10">
    <property type="entry name" value="Translation factors"/>
    <property type="match status" value="1"/>
</dbReference>
<proteinExistence type="predicted"/>
<dbReference type="InterPro" id="IPR012675">
    <property type="entry name" value="Beta-grasp_dom_sf"/>
</dbReference>
<evidence type="ECO:0000259" key="8">
    <source>
        <dbReference type="PROSITE" id="PS51085"/>
    </source>
</evidence>
<dbReference type="Proteomes" id="UP000062973">
    <property type="component" value="Chromosome"/>
</dbReference>
<keyword evidence="4" id="KW-0479">Metal-binding</keyword>
<dbReference type="SUPFAM" id="SSF63380">
    <property type="entry name" value="Riboflavin synthase domain-like"/>
    <property type="match status" value="1"/>
</dbReference>
<keyword evidence="7" id="KW-0411">Iron-sulfur</keyword>
<keyword evidence="10" id="KW-0223">Dioxygenase</keyword>
<dbReference type="STRING" id="1068978.AMETH_3197"/>
<dbReference type="Gene3D" id="3.10.20.30">
    <property type="match status" value="1"/>
</dbReference>
<keyword evidence="5" id="KW-0560">Oxidoreductase</keyword>
<evidence type="ECO:0000256" key="4">
    <source>
        <dbReference type="ARBA" id="ARBA00022723"/>
    </source>
</evidence>
<dbReference type="HOGENOM" id="CLU_003827_17_0_11"/>
<accession>A0A076MRK7</accession>
<keyword evidence="11" id="KW-1185">Reference proteome</keyword>
<dbReference type="Pfam" id="PF00175">
    <property type="entry name" value="NAD_binding_1"/>
    <property type="match status" value="1"/>
</dbReference>
<keyword evidence="2" id="KW-0285">Flavoprotein</keyword>
<dbReference type="GO" id="GO:0046872">
    <property type="term" value="F:metal ion binding"/>
    <property type="evidence" value="ECO:0007669"/>
    <property type="project" value="UniProtKB-KW"/>
</dbReference>
<feature type="domain" description="FAD-binding FR-type" evidence="9">
    <location>
        <begin position="8"/>
        <end position="110"/>
    </location>
</feature>
<dbReference type="PANTHER" id="PTHR47354:SF1">
    <property type="entry name" value="CARNITINE MONOOXYGENASE REDUCTASE SUBUNIT"/>
    <property type="match status" value="1"/>
</dbReference>
<dbReference type="CDD" id="cd00207">
    <property type="entry name" value="fer2"/>
    <property type="match status" value="1"/>
</dbReference>
<dbReference type="PRINTS" id="PR00409">
    <property type="entry name" value="PHDIOXRDTASE"/>
</dbReference>
<evidence type="ECO:0000313" key="11">
    <source>
        <dbReference type="Proteomes" id="UP000062973"/>
    </source>
</evidence>
<evidence type="ECO:0000256" key="6">
    <source>
        <dbReference type="ARBA" id="ARBA00023004"/>
    </source>
</evidence>
<dbReference type="InterPro" id="IPR050415">
    <property type="entry name" value="MRET"/>
</dbReference>
<dbReference type="GO" id="GO:0051537">
    <property type="term" value="F:2 iron, 2 sulfur cluster binding"/>
    <property type="evidence" value="ECO:0007669"/>
    <property type="project" value="UniProtKB-KW"/>
</dbReference>
<evidence type="ECO:0000313" key="10">
    <source>
        <dbReference type="EMBL" id="AIJ23289.1"/>
    </source>
</evidence>
<dbReference type="SUPFAM" id="SSF52343">
    <property type="entry name" value="Ferredoxin reductase-like, C-terminal NADP-linked domain"/>
    <property type="match status" value="1"/>
</dbReference>
<dbReference type="AlphaFoldDB" id="A0A076MRK7"/>
<evidence type="ECO:0000256" key="5">
    <source>
        <dbReference type="ARBA" id="ARBA00023002"/>
    </source>
</evidence>
<dbReference type="PATRIC" id="fig|1068978.7.peg.3415"/>
<dbReference type="EMBL" id="CP009110">
    <property type="protein sequence ID" value="AIJ23289.1"/>
    <property type="molecule type" value="Genomic_DNA"/>
</dbReference>
<dbReference type="PROSITE" id="PS00197">
    <property type="entry name" value="2FE2S_FER_1"/>
    <property type="match status" value="1"/>
</dbReference>
<gene>
    <name evidence="10" type="ORF">AMETH_3197</name>
</gene>
<evidence type="ECO:0000256" key="7">
    <source>
        <dbReference type="ARBA" id="ARBA00023014"/>
    </source>
</evidence>
<reference evidence="10 11" key="1">
    <citation type="submission" date="2014-07" db="EMBL/GenBank/DDBJ databases">
        <title>Whole Genome Sequence of the Amycolatopsis methanolica 239.</title>
        <authorList>
            <person name="Tang B."/>
        </authorList>
    </citation>
    <scope>NUCLEOTIDE SEQUENCE [LARGE SCALE GENOMIC DNA]</scope>
    <source>
        <strain evidence="10 11">239</strain>
    </source>
</reference>
<protein>
    <submittedName>
        <fullName evidence="10">Phthalate 4,5-dioxygenase reductase subunit</fullName>
    </submittedName>
</protein>
<dbReference type="Pfam" id="PF00111">
    <property type="entry name" value="Fer2"/>
    <property type="match status" value="1"/>
</dbReference>
<dbReference type="PROSITE" id="PS51384">
    <property type="entry name" value="FAD_FR"/>
    <property type="match status" value="1"/>
</dbReference>
<dbReference type="InterPro" id="IPR036010">
    <property type="entry name" value="2Fe-2S_ferredoxin-like_sf"/>
</dbReference>
<dbReference type="GO" id="GO:0051213">
    <property type="term" value="F:dioxygenase activity"/>
    <property type="evidence" value="ECO:0007669"/>
    <property type="project" value="UniProtKB-KW"/>
</dbReference>
<comment type="cofactor">
    <cofactor evidence="1">
        <name>FAD</name>
        <dbReference type="ChEBI" id="CHEBI:57692"/>
    </cofactor>
</comment>
<keyword evidence="6" id="KW-0408">Iron</keyword>
<dbReference type="PROSITE" id="PS51085">
    <property type="entry name" value="2FE2S_FER_2"/>
    <property type="match status" value="1"/>
</dbReference>
<keyword evidence="3" id="KW-0001">2Fe-2S</keyword>
<evidence type="ECO:0000259" key="9">
    <source>
        <dbReference type="PROSITE" id="PS51384"/>
    </source>
</evidence>
<sequence length="320" mass="34479">MPGNGSAAVEMDVKVVGKEQVADGVVRLVLRRSCGEGFPAWEPGAHVDLVLDEDLVRQYSLCGDPGRSDVLEVAVLREPAGRGGSAFVHDKVEVGDRLRIRGPRNNFPLVEADEYLFVAGGIGITPILPMVRAAAAAGARWRLVYGGRTRRSMAFLEELADYGERVRIRSQDETGLLDLAGELAGAGESAAVYCCGPEGLLRAIEDECRGRRPGCLHVERFSPKARDTTVPDGPFEVELAVSGRTLEVPPGKSIVGVLEEAGVDVPVSCLEGTCGTCETAVLEGEPDHRDSILTDEERARNDTMFLCVSRSLTPRLRIDR</sequence>
<dbReference type="InterPro" id="IPR001433">
    <property type="entry name" value="OxRdtase_FAD/NAD-bd"/>
</dbReference>
<dbReference type="InterPro" id="IPR017927">
    <property type="entry name" value="FAD-bd_FR_type"/>
</dbReference>
<feature type="domain" description="2Fe-2S ferredoxin-type" evidence="8">
    <location>
        <begin position="235"/>
        <end position="320"/>
    </location>
</feature>
<organism evidence="10 11">
    <name type="scientific">Amycolatopsis methanolica 239</name>
    <dbReference type="NCBI Taxonomy" id="1068978"/>
    <lineage>
        <taxon>Bacteria</taxon>
        <taxon>Bacillati</taxon>
        <taxon>Actinomycetota</taxon>
        <taxon>Actinomycetes</taxon>
        <taxon>Pseudonocardiales</taxon>
        <taxon>Pseudonocardiaceae</taxon>
        <taxon>Amycolatopsis</taxon>
        <taxon>Amycolatopsis methanolica group</taxon>
    </lineage>
</organism>
<evidence type="ECO:0000256" key="3">
    <source>
        <dbReference type="ARBA" id="ARBA00022714"/>
    </source>
</evidence>
<evidence type="ECO:0000256" key="1">
    <source>
        <dbReference type="ARBA" id="ARBA00001974"/>
    </source>
</evidence>
<dbReference type="Gene3D" id="3.40.50.80">
    <property type="entry name" value="Nucleotide-binding domain of ferredoxin-NADP reductase (FNR) module"/>
    <property type="match status" value="1"/>
</dbReference>
<dbReference type="RefSeq" id="WP_017982117.1">
    <property type="nucleotide sequence ID" value="NZ_AQUL01000001.1"/>
</dbReference>
<dbReference type="InterPro" id="IPR001041">
    <property type="entry name" value="2Fe-2S_ferredoxin-type"/>
</dbReference>
<dbReference type="InterPro" id="IPR039261">
    <property type="entry name" value="FNR_nucleotide-bd"/>
</dbReference>
<evidence type="ECO:0000256" key="2">
    <source>
        <dbReference type="ARBA" id="ARBA00022630"/>
    </source>
</evidence>
<dbReference type="PANTHER" id="PTHR47354">
    <property type="entry name" value="NADH OXIDOREDUCTASE HCR"/>
    <property type="match status" value="1"/>
</dbReference>
<dbReference type="CDD" id="cd06185">
    <property type="entry name" value="PDR_like"/>
    <property type="match status" value="1"/>
</dbReference>
<dbReference type="SUPFAM" id="SSF54292">
    <property type="entry name" value="2Fe-2S ferredoxin-like"/>
    <property type="match status" value="1"/>
</dbReference>
<dbReference type="InterPro" id="IPR006058">
    <property type="entry name" value="2Fe2S_fd_BS"/>
</dbReference>
<name>A0A076MRK7_AMYME</name>
<dbReference type="InterPro" id="IPR017938">
    <property type="entry name" value="Riboflavin_synthase-like_b-brl"/>
</dbReference>